<dbReference type="Gene3D" id="3.40.640.10">
    <property type="entry name" value="Type I PLP-dependent aspartate aminotransferase-like (Major domain)"/>
    <property type="match status" value="1"/>
</dbReference>
<dbReference type="AlphaFoldDB" id="A0A812JBN1"/>
<proteinExistence type="predicted"/>
<dbReference type="SUPFAM" id="SSF53383">
    <property type="entry name" value="PLP-dependent transferases"/>
    <property type="match status" value="1"/>
</dbReference>
<dbReference type="EMBL" id="CAJNJA010005794">
    <property type="protein sequence ID" value="CAE7198754.1"/>
    <property type="molecule type" value="Genomic_DNA"/>
</dbReference>
<dbReference type="InterPro" id="IPR015424">
    <property type="entry name" value="PyrdxlP-dep_Trfase"/>
</dbReference>
<dbReference type="Proteomes" id="UP000601435">
    <property type="component" value="Unassembled WGS sequence"/>
</dbReference>
<feature type="non-terminal residue" evidence="2">
    <location>
        <position position="668"/>
    </location>
</feature>
<organism evidence="2 3">
    <name type="scientific">Symbiodinium necroappetens</name>
    <dbReference type="NCBI Taxonomy" id="1628268"/>
    <lineage>
        <taxon>Eukaryota</taxon>
        <taxon>Sar</taxon>
        <taxon>Alveolata</taxon>
        <taxon>Dinophyceae</taxon>
        <taxon>Suessiales</taxon>
        <taxon>Symbiodiniaceae</taxon>
        <taxon>Symbiodinium</taxon>
    </lineage>
</organism>
<dbReference type="InterPro" id="IPR000192">
    <property type="entry name" value="Aminotrans_V_dom"/>
</dbReference>
<evidence type="ECO:0000313" key="2">
    <source>
        <dbReference type="EMBL" id="CAE7198754.1"/>
    </source>
</evidence>
<dbReference type="InterPro" id="IPR015421">
    <property type="entry name" value="PyrdxlP-dep_Trfase_major"/>
</dbReference>
<dbReference type="GO" id="GO:0046872">
    <property type="term" value="F:metal ion binding"/>
    <property type="evidence" value="ECO:0007669"/>
    <property type="project" value="InterPro"/>
</dbReference>
<gene>
    <name evidence="2" type="ORF">SNEC2469_LOCUS1469</name>
</gene>
<reference evidence="2" key="1">
    <citation type="submission" date="2021-02" db="EMBL/GenBank/DDBJ databases">
        <authorList>
            <person name="Dougan E. K."/>
            <person name="Rhodes N."/>
            <person name="Thang M."/>
            <person name="Chan C."/>
        </authorList>
    </citation>
    <scope>NUCLEOTIDE SEQUENCE</scope>
</reference>
<name>A0A812JBN1_9DINO</name>
<evidence type="ECO:0000259" key="1">
    <source>
        <dbReference type="Pfam" id="PF00266"/>
    </source>
</evidence>
<dbReference type="Gene3D" id="1.20.58.480">
    <property type="match status" value="1"/>
</dbReference>
<dbReference type="GO" id="GO:0019441">
    <property type="term" value="P:L-tryptophan catabolic process to kynurenine"/>
    <property type="evidence" value="ECO:0007669"/>
    <property type="project" value="InterPro"/>
</dbReference>
<evidence type="ECO:0000313" key="3">
    <source>
        <dbReference type="Proteomes" id="UP000601435"/>
    </source>
</evidence>
<dbReference type="SUPFAM" id="SSF140959">
    <property type="entry name" value="Indolic compounds 2,3-dioxygenase-like"/>
    <property type="match status" value="1"/>
</dbReference>
<dbReference type="Pfam" id="PF00266">
    <property type="entry name" value="Aminotran_5"/>
    <property type="match status" value="1"/>
</dbReference>
<accession>A0A812JBN1</accession>
<dbReference type="OrthoDB" id="10324939at2759"/>
<feature type="non-terminal residue" evidence="2">
    <location>
        <position position="1"/>
    </location>
</feature>
<comment type="caution">
    <text evidence="2">The sequence shown here is derived from an EMBL/GenBank/DDBJ whole genome shotgun (WGS) entry which is preliminary data.</text>
</comment>
<feature type="domain" description="Aminotransferase class V" evidence="1">
    <location>
        <begin position="417"/>
        <end position="575"/>
    </location>
</feature>
<dbReference type="InterPro" id="IPR037217">
    <property type="entry name" value="Trp/Indoleamine_2_3_dOase-like"/>
</dbReference>
<protein>
    <recommendedName>
        <fullName evidence="1">Aminotransferase class V domain-containing protein</fullName>
    </recommendedName>
</protein>
<keyword evidence="3" id="KW-1185">Reference proteome</keyword>
<dbReference type="GO" id="GO:0020037">
    <property type="term" value="F:heme binding"/>
    <property type="evidence" value="ECO:0007669"/>
    <property type="project" value="InterPro"/>
</dbReference>
<sequence>QAKDFSRCPAAQGGEPGANLYEAWVRNSLAKRVTMAPDIGGRALCSLQLPQHVLEPMVKCASVTSSERFTVQEICLTQANFFRCLQQIYPNIKATLIVRCWKLLCTLPSVLVKALRAPPAWRPFFWSSWFWMASLPLRTRRLPAEAEEINVESNQDPRIATIQPLFRGCHQLVEIACRFALDRAASAAEEEKPAAALMEGAQLLQASRALRNILAQLDVCAYQEYRPALKGTSGGDSIALRQLTRLCRSLQVTGDDAFRARGSEGRDLLNAVHSFQYGIGLFWSAHLGLAVTSNGIDTTGTAGLSIRQMFVHLESVLNSRFSQWIPRFAAGCPKQSKWVWLAGAAKEVGEAIFDSLGCEAVPPPLPTPSKEKLFEDDCWTRDFRSFSMAPPLKAELVNSQQLFIDHISRLDLGYFYSQVLPEFRDAVRDLLHLDSRAAIGTSANLSESLCRVLLALAQREKHLSDSGDCVVISGSADFLSIRSLWRILAHANWKRVEVEQSGGDQAAPFLEAIEHRARNVRLVHVTAVSSVGQIAMTSSELKAIIMAARAVGAAVIVDICQAFCNIDYDFASILCGQLGDVFLMGSCLKHGRSLEGLGFCAFDPASSLRPWLSPGWCADLSAIQTPMEDPELADAFGAMEGGTVANAVHTELFVKQQRYLHKSGMGVK</sequence>